<feature type="signal peptide" evidence="6">
    <location>
        <begin position="1"/>
        <end position="16"/>
    </location>
</feature>
<dbReference type="FunFam" id="3.40.50.1820:FF:000912">
    <property type="entry name" value="Uncharacterized protein"/>
    <property type="match status" value="1"/>
</dbReference>
<keyword evidence="8" id="KW-1185">Reference proteome</keyword>
<evidence type="ECO:0000256" key="5">
    <source>
        <dbReference type="ARBA" id="ARBA00023180"/>
    </source>
</evidence>
<dbReference type="GO" id="GO:0005773">
    <property type="term" value="C:vacuole"/>
    <property type="evidence" value="ECO:0007669"/>
    <property type="project" value="TreeGrafter"/>
</dbReference>
<proteinExistence type="inferred from homology"/>
<dbReference type="InterPro" id="IPR001563">
    <property type="entry name" value="Peptidase_S10"/>
</dbReference>
<dbReference type="Pfam" id="PF02458">
    <property type="entry name" value="Transferase"/>
    <property type="match status" value="1"/>
</dbReference>
<dbReference type="InterPro" id="IPR033124">
    <property type="entry name" value="Ser_caboxypep_his_AS"/>
</dbReference>
<name>A0A8J4VKJ7_9ROSI</name>
<dbReference type="Pfam" id="PF00450">
    <property type="entry name" value="Peptidase_S10"/>
    <property type="match status" value="1"/>
</dbReference>
<keyword evidence="5" id="KW-0325">Glycoprotein</keyword>
<dbReference type="PRINTS" id="PR00724">
    <property type="entry name" value="CRBOXYPTASEC"/>
</dbReference>
<dbReference type="OrthoDB" id="1465584at2759"/>
<dbReference type="InterPro" id="IPR029058">
    <property type="entry name" value="AB_hydrolase_fold"/>
</dbReference>
<dbReference type="PROSITE" id="PS00560">
    <property type="entry name" value="CARBOXYPEPT_SER_HIS"/>
    <property type="match status" value="1"/>
</dbReference>
<evidence type="ECO:0000256" key="3">
    <source>
        <dbReference type="ARBA" id="ARBA00022670"/>
    </source>
</evidence>
<evidence type="ECO:0000313" key="8">
    <source>
        <dbReference type="Proteomes" id="UP000737018"/>
    </source>
</evidence>
<dbReference type="GO" id="GO:0006508">
    <property type="term" value="P:proteolysis"/>
    <property type="evidence" value="ECO:0007669"/>
    <property type="project" value="UniProtKB-KW"/>
</dbReference>
<comment type="caution">
    <text evidence="7">The sequence shown here is derived from an EMBL/GenBank/DDBJ whole genome shotgun (WGS) entry which is preliminary data.</text>
</comment>
<dbReference type="PANTHER" id="PTHR11802:SF281">
    <property type="entry name" value="CARBOXYPEPTIDASE"/>
    <property type="match status" value="1"/>
</dbReference>
<reference evidence="7" key="1">
    <citation type="submission" date="2020-03" db="EMBL/GenBank/DDBJ databases">
        <title>Castanea mollissima Vanexum genome sequencing.</title>
        <authorList>
            <person name="Staton M."/>
        </authorList>
    </citation>
    <scope>NUCLEOTIDE SEQUENCE</scope>
    <source>
        <tissue evidence="7">Leaf</tissue>
    </source>
</reference>
<protein>
    <submittedName>
        <fullName evidence="7">Uncharacterized protein</fullName>
    </submittedName>
</protein>
<dbReference type="PANTHER" id="PTHR11802">
    <property type="entry name" value="SERINE PROTEASE FAMILY S10 SERINE CARBOXYPEPTIDASE"/>
    <property type="match status" value="1"/>
</dbReference>
<dbReference type="InterPro" id="IPR023213">
    <property type="entry name" value="CAT-like_dom_sf"/>
</dbReference>
<evidence type="ECO:0000256" key="6">
    <source>
        <dbReference type="SAM" id="SignalP"/>
    </source>
</evidence>
<evidence type="ECO:0000256" key="1">
    <source>
        <dbReference type="ARBA" id="ARBA00009431"/>
    </source>
</evidence>
<evidence type="ECO:0000256" key="2">
    <source>
        <dbReference type="ARBA" id="ARBA00022645"/>
    </source>
</evidence>
<organism evidence="7 8">
    <name type="scientific">Castanea mollissima</name>
    <name type="common">Chinese chestnut</name>
    <dbReference type="NCBI Taxonomy" id="60419"/>
    <lineage>
        <taxon>Eukaryota</taxon>
        <taxon>Viridiplantae</taxon>
        <taxon>Streptophyta</taxon>
        <taxon>Embryophyta</taxon>
        <taxon>Tracheophyta</taxon>
        <taxon>Spermatophyta</taxon>
        <taxon>Magnoliopsida</taxon>
        <taxon>eudicotyledons</taxon>
        <taxon>Gunneridae</taxon>
        <taxon>Pentapetalae</taxon>
        <taxon>rosids</taxon>
        <taxon>fabids</taxon>
        <taxon>Fagales</taxon>
        <taxon>Fagaceae</taxon>
        <taxon>Castanea</taxon>
    </lineage>
</organism>
<keyword evidence="6" id="KW-0732">Signal</keyword>
<gene>
    <name evidence="7" type="ORF">CMV_021515</name>
</gene>
<sequence>MVLALILKCVIAASKSISGGLGPLVLSQAVNLRKRMVPPLPENSIGNFIWEFLVFSKDSEIELDELVAKMRKGLIDFCNEMANKFKGNEGFQMVCESLKERGEIMNRMDITIYRCTSLCKLPLYEFDFGWGKPMWITNNSRNCFKNLIVLMDTKIVGGIEASVTLEEREMKMFEHRTYVLLSPISIYLHKDCSNSIRRSTNQASLLSQTKGRLFSIPSSQSIMQSHQEWMVIGIICASLVQIFMTLESFRIDDKITSLPGQPQVSFQQFSGYISVDEKQNRALFYYFVEAESQPGSKPLVLWLNGGPGCSSVASAFLEHGPFKVRGDNLVRNEYNWNKEANMLYLESPAGVGFSYSADKSFYTHVNDEITEENMLYLESPAGVGFSDTANKSSYTHVNDEITARDNLIFLQRWFAKYPEYRDTDFFIAGVSYAGHHVPQLAQLIIQSNLKINLKGIAVGNPLLDFTVDLNWPYEYYWSHGLISDDIYQHVTKVCNGSAQFMRGIINQEGSESACIAVTLQIQQLTDTIDPFDVTGDICPSPQAEKKELVCGQGITEKYLNRKDVQKALHAQLVGIKEWGFCQDVEVLQYDMTNLGIPTIGVLGSLVKSGIRAFVYSGDQDSRVPFTGSRTHVDKLAKELGLKTTVPYRAWFEGKQVGGWTQVYGETQLSFAIIRGASHLAPLTQPARSFSLFKAFLAGKPLPNA</sequence>
<dbReference type="Gene3D" id="3.40.50.1820">
    <property type="entry name" value="alpha/beta hydrolase"/>
    <property type="match status" value="2"/>
</dbReference>
<feature type="chain" id="PRO_5035194676" evidence="6">
    <location>
        <begin position="17"/>
        <end position="704"/>
    </location>
</feature>
<dbReference type="SUPFAM" id="SSF53474">
    <property type="entry name" value="alpha/beta-Hydrolases"/>
    <property type="match status" value="2"/>
</dbReference>
<keyword evidence="2" id="KW-0121">Carboxypeptidase</keyword>
<keyword evidence="3" id="KW-0645">Protease</keyword>
<dbReference type="EMBL" id="JRKL02004266">
    <property type="protein sequence ID" value="KAF3952994.1"/>
    <property type="molecule type" value="Genomic_DNA"/>
</dbReference>
<dbReference type="GO" id="GO:0004185">
    <property type="term" value="F:serine-type carboxypeptidase activity"/>
    <property type="evidence" value="ECO:0007669"/>
    <property type="project" value="InterPro"/>
</dbReference>
<dbReference type="AlphaFoldDB" id="A0A8J4VKJ7"/>
<evidence type="ECO:0000313" key="7">
    <source>
        <dbReference type="EMBL" id="KAF3952994.1"/>
    </source>
</evidence>
<accession>A0A8J4VKJ7</accession>
<keyword evidence="4" id="KW-0378">Hydrolase</keyword>
<dbReference type="Proteomes" id="UP000737018">
    <property type="component" value="Unassembled WGS sequence"/>
</dbReference>
<comment type="similarity">
    <text evidence="1">Belongs to the peptidase S10 family.</text>
</comment>
<evidence type="ECO:0000256" key="4">
    <source>
        <dbReference type="ARBA" id="ARBA00022801"/>
    </source>
</evidence>
<dbReference type="Gene3D" id="3.30.559.10">
    <property type="entry name" value="Chloramphenicol acetyltransferase-like domain"/>
    <property type="match status" value="1"/>
</dbReference>